<dbReference type="EMBL" id="JACPRF010000078">
    <property type="protein sequence ID" value="MBI2875768.1"/>
    <property type="molecule type" value="Genomic_DNA"/>
</dbReference>
<feature type="compositionally biased region" description="Low complexity" evidence="2">
    <location>
        <begin position="57"/>
        <end position="75"/>
    </location>
</feature>
<feature type="region of interest" description="Disordered" evidence="2">
    <location>
        <begin position="53"/>
        <end position="102"/>
    </location>
</feature>
<organism evidence="4 5">
    <name type="scientific">Tectimicrobiota bacterium</name>
    <dbReference type="NCBI Taxonomy" id="2528274"/>
    <lineage>
        <taxon>Bacteria</taxon>
        <taxon>Pseudomonadati</taxon>
        <taxon>Nitrospinota/Tectimicrobiota group</taxon>
        <taxon>Candidatus Tectimicrobiota</taxon>
    </lineage>
</organism>
<proteinExistence type="predicted"/>
<gene>
    <name evidence="4" type="ORF">HYY20_02680</name>
</gene>
<feature type="coiled-coil region" evidence="1">
    <location>
        <begin position="105"/>
        <end position="158"/>
    </location>
</feature>
<evidence type="ECO:0000313" key="4">
    <source>
        <dbReference type="EMBL" id="MBI2875768.1"/>
    </source>
</evidence>
<dbReference type="AlphaFoldDB" id="A0A932CLZ5"/>
<keyword evidence="1" id="KW-0175">Coiled coil</keyword>
<feature type="non-terminal residue" evidence="4">
    <location>
        <position position="159"/>
    </location>
</feature>
<accession>A0A932CLZ5</accession>
<evidence type="ECO:0000259" key="3">
    <source>
        <dbReference type="Pfam" id="PF13511"/>
    </source>
</evidence>
<protein>
    <submittedName>
        <fullName evidence="4">DUF4124 domain-containing protein</fullName>
    </submittedName>
</protein>
<name>A0A932CLZ5_UNCTE</name>
<evidence type="ECO:0000256" key="1">
    <source>
        <dbReference type="SAM" id="Coils"/>
    </source>
</evidence>
<dbReference type="Pfam" id="PF13511">
    <property type="entry name" value="DUF4124"/>
    <property type="match status" value="1"/>
</dbReference>
<reference evidence="4" key="1">
    <citation type="submission" date="2020-07" db="EMBL/GenBank/DDBJ databases">
        <title>Huge and variable diversity of episymbiotic CPR bacteria and DPANN archaea in groundwater ecosystems.</title>
        <authorList>
            <person name="He C.Y."/>
            <person name="Keren R."/>
            <person name="Whittaker M."/>
            <person name="Farag I.F."/>
            <person name="Doudna J."/>
            <person name="Cate J.H.D."/>
            <person name="Banfield J.F."/>
        </authorList>
    </citation>
    <scope>NUCLEOTIDE SEQUENCE</scope>
    <source>
        <strain evidence="4">NC_groundwater_672_Ag_B-0.1um_62_36</strain>
    </source>
</reference>
<sequence length="159" mass="17608">MLRYGPGLFLMVLLLGGLASPLEATVYRWVDKQGKVHYTDDFSKIPAGARWEEKALPELSLPPASTPTTSPEATPTPSPAGTLEGSGKTPAGTAPPESQAWQKMLVEVQGKLSQRLQEKEKLEAELRRPKYKEMVRQERQLKGELDRIKGEIEALKAQE</sequence>
<comment type="caution">
    <text evidence="4">The sequence shown here is derived from an EMBL/GenBank/DDBJ whole genome shotgun (WGS) entry which is preliminary data.</text>
</comment>
<dbReference type="InterPro" id="IPR025392">
    <property type="entry name" value="DUF4124"/>
</dbReference>
<evidence type="ECO:0000256" key="2">
    <source>
        <dbReference type="SAM" id="MobiDB-lite"/>
    </source>
</evidence>
<feature type="domain" description="DUF4124" evidence="3">
    <location>
        <begin position="13"/>
        <end position="78"/>
    </location>
</feature>
<dbReference type="Proteomes" id="UP000769766">
    <property type="component" value="Unassembled WGS sequence"/>
</dbReference>
<evidence type="ECO:0000313" key="5">
    <source>
        <dbReference type="Proteomes" id="UP000769766"/>
    </source>
</evidence>